<dbReference type="EMBL" id="MU853445">
    <property type="protein sequence ID" value="KAK4130029.1"/>
    <property type="molecule type" value="Genomic_DNA"/>
</dbReference>
<dbReference type="Proteomes" id="UP001304895">
    <property type="component" value="Unassembled WGS sequence"/>
</dbReference>
<reference evidence="1" key="1">
    <citation type="journal article" date="2023" name="Mol. Phylogenet. Evol.">
        <title>Genome-scale phylogeny and comparative genomics of the fungal order Sordariales.</title>
        <authorList>
            <person name="Hensen N."/>
            <person name="Bonometti L."/>
            <person name="Westerberg I."/>
            <person name="Brannstrom I.O."/>
            <person name="Guillou S."/>
            <person name="Cros-Aarteil S."/>
            <person name="Calhoun S."/>
            <person name="Haridas S."/>
            <person name="Kuo A."/>
            <person name="Mondo S."/>
            <person name="Pangilinan J."/>
            <person name="Riley R."/>
            <person name="LaButti K."/>
            <person name="Andreopoulos B."/>
            <person name="Lipzen A."/>
            <person name="Chen C."/>
            <person name="Yan M."/>
            <person name="Daum C."/>
            <person name="Ng V."/>
            <person name="Clum A."/>
            <person name="Steindorff A."/>
            <person name="Ohm R.A."/>
            <person name="Martin F."/>
            <person name="Silar P."/>
            <person name="Natvig D.O."/>
            <person name="Lalanne C."/>
            <person name="Gautier V."/>
            <person name="Ament-Velasquez S.L."/>
            <person name="Kruys A."/>
            <person name="Hutchinson M.I."/>
            <person name="Powell A.J."/>
            <person name="Barry K."/>
            <person name="Miller A.N."/>
            <person name="Grigoriev I.V."/>
            <person name="Debuchy R."/>
            <person name="Gladieux P."/>
            <person name="Hiltunen Thoren M."/>
            <person name="Johannesson H."/>
        </authorList>
    </citation>
    <scope>NUCLEOTIDE SEQUENCE</scope>
    <source>
        <strain evidence="1">CBS 123565</strain>
    </source>
</reference>
<gene>
    <name evidence="1" type="ORF">BT67DRAFT_249615</name>
</gene>
<evidence type="ECO:0000313" key="2">
    <source>
        <dbReference type="Proteomes" id="UP001304895"/>
    </source>
</evidence>
<evidence type="ECO:0000313" key="1">
    <source>
        <dbReference type="EMBL" id="KAK4130029.1"/>
    </source>
</evidence>
<comment type="caution">
    <text evidence="1">The sequence shown here is derived from an EMBL/GenBank/DDBJ whole genome shotgun (WGS) entry which is preliminary data.</text>
</comment>
<protein>
    <submittedName>
        <fullName evidence="1">Uncharacterized protein</fullName>
    </submittedName>
</protein>
<reference evidence="1" key="2">
    <citation type="submission" date="2023-05" db="EMBL/GenBank/DDBJ databases">
        <authorList>
            <consortium name="Lawrence Berkeley National Laboratory"/>
            <person name="Steindorff A."/>
            <person name="Hensen N."/>
            <person name="Bonometti L."/>
            <person name="Westerberg I."/>
            <person name="Brannstrom I.O."/>
            <person name="Guillou S."/>
            <person name="Cros-Aarteil S."/>
            <person name="Calhoun S."/>
            <person name="Haridas S."/>
            <person name="Kuo A."/>
            <person name="Mondo S."/>
            <person name="Pangilinan J."/>
            <person name="Riley R."/>
            <person name="Labutti K."/>
            <person name="Andreopoulos B."/>
            <person name="Lipzen A."/>
            <person name="Chen C."/>
            <person name="Yanf M."/>
            <person name="Daum C."/>
            <person name="Ng V."/>
            <person name="Clum A."/>
            <person name="Ohm R."/>
            <person name="Martin F."/>
            <person name="Silar P."/>
            <person name="Natvig D."/>
            <person name="Lalanne C."/>
            <person name="Gautier V."/>
            <person name="Ament-Velasquez S.L."/>
            <person name="Kruys A."/>
            <person name="Hutchinson M.I."/>
            <person name="Powell A.J."/>
            <person name="Barry K."/>
            <person name="Miller A.N."/>
            <person name="Grigoriev I.V."/>
            <person name="Debuchy R."/>
            <person name="Gladieux P."/>
            <person name="Thoren M.H."/>
            <person name="Johannesson H."/>
        </authorList>
    </citation>
    <scope>NUCLEOTIDE SEQUENCE</scope>
    <source>
        <strain evidence="1">CBS 123565</strain>
    </source>
</reference>
<sequence length="218" mass="23708">MPCQEIRPRDVTEPHHLWLLGLHQRSPLYAPTTSRLGARCPATNPRSTERRDGVPILQSRRVLDLLDSPLPYRFNGRGVVPVVTVTSTSCRIGCGPDAALPVPCPTYILHTMAIKPRPTAAPTLRTMHEQDDQSPIMAGPRQSAVGAAVMVGRRPPTHHSDPTLGGMAPRDGGDMHVFRMYYPSTLSDLASPAARTTSMGWMACRSPISTGCHCPTTM</sequence>
<accession>A0AAN6ZA86</accession>
<keyword evidence="2" id="KW-1185">Reference proteome</keyword>
<name>A0AAN6ZA86_9PEZI</name>
<dbReference type="AlphaFoldDB" id="A0AAN6ZA86"/>
<organism evidence="1 2">
    <name type="scientific">Trichocladium antarcticum</name>
    <dbReference type="NCBI Taxonomy" id="1450529"/>
    <lineage>
        <taxon>Eukaryota</taxon>
        <taxon>Fungi</taxon>
        <taxon>Dikarya</taxon>
        <taxon>Ascomycota</taxon>
        <taxon>Pezizomycotina</taxon>
        <taxon>Sordariomycetes</taxon>
        <taxon>Sordariomycetidae</taxon>
        <taxon>Sordariales</taxon>
        <taxon>Chaetomiaceae</taxon>
        <taxon>Trichocladium</taxon>
    </lineage>
</organism>
<proteinExistence type="predicted"/>